<sequence length="157" mass="18226">MQGNVQKRMISWVEIHDLFAVISDEIGFIVENYEDELADLIDIWAQQGYIEIYTSSADCRYGRAKDSNSVPGSSPWYIGLFHVRVVEAENDPLIVLVFEERGENTIASIRFMLDHEDMFGPKNRRIKFDRDAMKRIRRCIDEFIQRGNTADFATTPQ</sequence>
<dbReference type="EMBL" id="PUJY01000039">
    <property type="protein sequence ID" value="TDB48865.1"/>
    <property type="molecule type" value="Genomic_DNA"/>
</dbReference>
<evidence type="ECO:0000313" key="1">
    <source>
        <dbReference type="EMBL" id="TDB48865.1"/>
    </source>
</evidence>
<proteinExistence type="predicted"/>
<protein>
    <submittedName>
        <fullName evidence="1">Uncharacterized protein</fullName>
    </submittedName>
</protein>
<dbReference type="RefSeq" id="WP_132355605.1">
    <property type="nucleotide sequence ID" value="NZ_CAWOJO010000039.1"/>
</dbReference>
<gene>
    <name evidence="1" type="ORF">C5467_18280</name>
</gene>
<name>A0A4V2X5N4_9GAMM</name>
<comment type="caution">
    <text evidence="1">The sequence shown here is derived from an EMBL/GenBank/DDBJ whole genome shotgun (WGS) entry which is preliminary data.</text>
</comment>
<dbReference type="AlphaFoldDB" id="A0A4V2X5N4"/>
<reference evidence="1 2" key="1">
    <citation type="journal article" date="2019" name="Int. J. Syst. Evol. Microbiol.">
        <title>Photorhabdus khanii subsp. guanajuatensis subsp. nov., isolated from Heterorhabditis atacamensis, and Photorhabdus luminescens subsp. mexicana subsp. nov., isolated from Heterorhabditis mexicana entomopathogenic nematodes.</title>
        <authorList>
            <person name="Machado R.A.R."/>
            <person name="Bruno P."/>
            <person name="Arce C.C.M."/>
            <person name="Liechti N."/>
            <person name="Kohler A."/>
            <person name="Bernal J."/>
            <person name="Bruggmann R."/>
            <person name="Turlings T.C.J."/>
        </authorList>
    </citation>
    <scope>NUCLEOTIDE SEQUENCE [LARGE SCALE GENOMIC DNA]</scope>
    <source>
        <strain evidence="1 2">MEX20-17</strain>
    </source>
</reference>
<organism evidence="1 2">
    <name type="scientific">Photorhabdus khanii subsp. guanajuatensis</name>
    <dbReference type="NCBI Taxonomy" id="2100166"/>
    <lineage>
        <taxon>Bacteria</taxon>
        <taxon>Pseudomonadati</taxon>
        <taxon>Pseudomonadota</taxon>
        <taxon>Gammaproteobacteria</taxon>
        <taxon>Enterobacterales</taxon>
        <taxon>Morganellaceae</taxon>
        <taxon>Photorhabdus</taxon>
    </lineage>
</organism>
<evidence type="ECO:0000313" key="2">
    <source>
        <dbReference type="Proteomes" id="UP000295598"/>
    </source>
</evidence>
<accession>A0A4V2X5N4</accession>
<dbReference type="Proteomes" id="UP000295598">
    <property type="component" value="Unassembled WGS sequence"/>
</dbReference>